<organism evidence="4 5">
    <name type="scientific">Polaribacter filamentus</name>
    <dbReference type="NCBI Taxonomy" id="53483"/>
    <lineage>
        <taxon>Bacteria</taxon>
        <taxon>Pseudomonadati</taxon>
        <taxon>Bacteroidota</taxon>
        <taxon>Flavobacteriia</taxon>
        <taxon>Flavobacteriales</taxon>
        <taxon>Flavobacteriaceae</taxon>
    </lineage>
</organism>
<dbReference type="PANTHER" id="PTHR10572:SF24">
    <property type="entry name" value="3-HYDROXY-3-METHYLGLUTARYL-COENZYME A REDUCTASE"/>
    <property type="match status" value="1"/>
</dbReference>
<dbReference type="SUPFAM" id="SSF56542">
    <property type="entry name" value="Substrate-binding domain of HMG-CoA reductase"/>
    <property type="match status" value="1"/>
</dbReference>
<dbReference type="AlphaFoldDB" id="A0A2S7KW32"/>
<evidence type="ECO:0000256" key="2">
    <source>
        <dbReference type="ARBA" id="ARBA00023002"/>
    </source>
</evidence>
<dbReference type="InterPro" id="IPR000719">
    <property type="entry name" value="Prot_kinase_dom"/>
</dbReference>
<dbReference type="InterPro" id="IPR011009">
    <property type="entry name" value="Kinase-like_dom_sf"/>
</dbReference>
<dbReference type="Gene3D" id="3.90.770.10">
    <property type="entry name" value="3-hydroxy-3-methylglutaryl-coenzyme A Reductase, Chain A, domain 2"/>
    <property type="match status" value="1"/>
</dbReference>
<reference evidence="4 5" key="1">
    <citation type="submission" date="2016-11" db="EMBL/GenBank/DDBJ databases">
        <title>Trade-off between light-utilization and light-protection in marine flavobacteria.</title>
        <authorList>
            <person name="Kumagai Y."/>
        </authorList>
    </citation>
    <scope>NUCLEOTIDE SEQUENCE [LARGE SCALE GENOMIC DNA]</scope>
    <source>
        <strain evidence="4 5">ATCC 700397</strain>
    </source>
</reference>
<comment type="caution">
    <text evidence="4">The sequence shown here is derived from an EMBL/GenBank/DDBJ whole genome shotgun (WGS) entry which is preliminary data.</text>
</comment>
<dbReference type="SUPFAM" id="SSF55035">
    <property type="entry name" value="NAD-binding domain of HMG-CoA reductase"/>
    <property type="match status" value="1"/>
</dbReference>
<feature type="domain" description="Protein kinase" evidence="3">
    <location>
        <begin position="437"/>
        <end position="774"/>
    </location>
</feature>
<dbReference type="InterPro" id="IPR009023">
    <property type="entry name" value="HMG_CoA_Rdtase_NAD(P)-bd_sf"/>
</dbReference>
<dbReference type="OrthoDB" id="9794902at2"/>
<keyword evidence="2" id="KW-0560">Oxidoreductase</keyword>
<name>A0A2S7KW32_9FLAO</name>
<dbReference type="InterPro" id="IPR023074">
    <property type="entry name" value="HMG_CoA_Rdtase_cat_sf"/>
</dbReference>
<dbReference type="InterPro" id="IPR009029">
    <property type="entry name" value="HMG_CoA_Rdtase_sub-bd_dom_sf"/>
</dbReference>
<keyword evidence="5" id="KW-1185">Reference proteome</keyword>
<dbReference type="GO" id="GO:0004420">
    <property type="term" value="F:hydroxymethylglutaryl-CoA reductase (NADPH) activity"/>
    <property type="evidence" value="ECO:0007669"/>
    <property type="project" value="InterPro"/>
</dbReference>
<accession>A0A2S7KW32</accession>
<comment type="similarity">
    <text evidence="1">Belongs to the HMG-CoA reductase family.</text>
</comment>
<evidence type="ECO:0000313" key="5">
    <source>
        <dbReference type="Proteomes" id="UP000239522"/>
    </source>
</evidence>
<evidence type="ECO:0000313" key="4">
    <source>
        <dbReference type="EMBL" id="PQB06820.1"/>
    </source>
</evidence>
<dbReference type="EMBL" id="MQUA01000013">
    <property type="protein sequence ID" value="PQB06820.1"/>
    <property type="molecule type" value="Genomic_DNA"/>
</dbReference>
<dbReference type="InterPro" id="IPR023076">
    <property type="entry name" value="HMG_CoA_Rdtase_CS"/>
</dbReference>
<dbReference type="Proteomes" id="UP000239522">
    <property type="component" value="Unassembled WGS sequence"/>
</dbReference>
<dbReference type="InterPro" id="IPR002202">
    <property type="entry name" value="HMG_CoA_Rdtase"/>
</dbReference>
<protein>
    <recommendedName>
        <fullName evidence="3">Protein kinase domain-containing protein</fullName>
    </recommendedName>
</protein>
<evidence type="ECO:0000259" key="3">
    <source>
        <dbReference type="PROSITE" id="PS50011"/>
    </source>
</evidence>
<sequence length="774" mass="86704">MKIKYQQAAGRGLMNQTAFDLRMNYLETLSKDISKVVKSESIALSQIQNNIESFIGTVEIPLGLIGPLLFIDKNNKTELVHSAIATTEGALVASLNRGAKAISESGGFEAHIVHQKMVRTPMYTFKRLSESVAFDEWIKSNFKKIKDQAQMHSNHAELLEIASVILGKIVHLKFVYSTSDASGQNMTTSCTWNACLWIEENFELATSIEILNFVIEGNGASDKKVSFYAMQNGRGCHVISECFLTNEVIEKTLRTNAKEMFSSYTHSLSISRLDGMVGHNVNVANAIAGIYASTGQDLACIHESSIGILQIELTDEGLYLSLVLPNLVVGTVGGGTHLPVPSKILELMGCKGAGKIERFAKLIAGFALSIEISTLAAIVSGQFARAHQKLGRNKPVKWLLRSEVDADFIKTHVPYFHAEISSVSFNNEIEVENGILTDLTKKITKKAIGFIQADLHDIDGKKHPLLLKSKALGKEVLDGLHFMASNVSVGLADILAKHYEVLEYKDNHTKEIAVYEALQHIGYPFMPIVYGTKKDSEREIYLILMERLASENMLLINSESTPEKWTLPIIKKTIDSIHLVHTNFTYETNKILSIAPFDIEKVLELYTAFVALNRKDYDYLIADDRFDELTSFINDWSTNGYQPKSKLTLIHNDFNPRNIAIRANGDPCIYDWELATYGIPQRDIFELLAFTLTPNFESSDAIDVLKHHFKQVQSLNNQDYSWSDYLYDLKLGGQAFLVSRVNFYLTGSILMNYPFIERVFATSFKILDLLKKTT</sequence>
<dbReference type="InterPro" id="IPR002575">
    <property type="entry name" value="Aminoglycoside_PTrfase"/>
</dbReference>
<dbReference type="Pfam" id="PF00368">
    <property type="entry name" value="HMG-CoA_red"/>
    <property type="match status" value="1"/>
</dbReference>
<dbReference type="PANTHER" id="PTHR10572">
    <property type="entry name" value="3-HYDROXY-3-METHYLGLUTARYL-COENZYME A REDUCTASE"/>
    <property type="match status" value="1"/>
</dbReference>
<dbReference type="Gene3D" id="3.30.70.420">
    <property type="entry name" value="Hydroxymethylglutaryl-CoA reductase, class I/II, NAD/NADP-binding domain"/>
    <property type="match status" value="1"/>
</dbReference>
<dbReference type="SUPFAM" id="SSF56112">
    <property type="entry name" value="Protein kinase-like (PK-like)"/>
    <property type="match status" value="1"/>
</dbReference>
<proteinExistence type="inferred from homology"/>
<gene>
    <name evidence="4" type="ORF">BST83_06380</name>
</gene>
<dbReference type="PROSITE" id="PS00318">
    <property type="entry name" value="HMG_COA_REDUCTASE_2"/>
    <property type="match status" value="1"/>
</dbReference>
<dbReference type="PRINTS" id="PR00071">
    <property type="entry name" value="HMGCOARDTASE"/>
</dbReference>
<dbReference type="PROSITE" id="PS50011">
    <property type="entry name" value="PROTEIN_KINASE_DOM"/>
    <property type="match status" value="1"/>
</dbReference>
<dbReference type="PROSITE" id="PS50065">
    <property type="entry name" value="HMG_COA_REDUCTASE_4"/>
    <property type="match status" value="1"/>
</dbReference>
<dbReference type="GO" id="GO:0015936">
    <property type="term" value="P:coenzyme A metabolic process"/>
    <property type="evidence" value="ECO:0007669"/>
    <property type="project" value="InterPro"/>
</dbReference>
<dbReference type="Pfam" id="PF01636">
    <property type="entry name" value="APH"/>
    <property type="match status" value="1"/>
</dbReference>
<dbReference type="RefSeq" id="WP_104809066.1">
    <property type="nucleotide sequence ID" value="NZ_MQUA01000013.1"/>
</dbReference>
<dbReference type="Gene3D" id="3.90.1200.10">
    <property type="match status" value="1"/>
</dbReference>
<dbReference type="GO" id="GO:0004672">
    <property type="term" value="F:protein kinase activity"/>
    <property type="evidence" value="ECO:0007669"/>
    <property type="project" value="InterPro"/>
</dbReference>
<evidence type="ECO:0000256" key="1">
    <source>
        <dbReference type="ARBA" id="ARBA00007661"/>
    </source>
</evidence>
<dbReference type="GO" id="GO:0005524">
    <property type="term" value="F:ATP binding"/>
    <property type="evidence" value="ECO:0007669"/>
    <property type="project" value="InterPro"/>
</dbReference>